<gene>
    <name evidence="3" type="ORF">IV203_010779</name>
</gene>
<feature type="compositionally biased region" description="Basic and acidic residues" evidence="1">
    <location>
        <begin position="147"/>
        <end position="156"/>
    </location>
</feature>
<name>A0A9K3PNF2_9STRA</name>
<accession>A0A9K3PNF2</accession>
<protein>
    <submittedName>
        <fullName evidence="3">Uncharacterized protein</fullName>
    </submittedName>
</protein>
<keyword evidence="2" id="KW-0472">Membrane</keyword>
<reference evidence="3" key="2">
    <citation type="submission" date="2021-04" db="EMBL/GenBank/DDBJ databases">
        <authorList>
            <person name="Podell S."/>
        </authorList>
    </citation>
    <scope>NUCLEOTIDE SEQUENCE</scope>
    <source>
        <strain evidence="3">Hildebrandi</strain>
    </source>
</reference>
<organism evidence="3 4">
    <name type="scientific">Nitzschia inconspicua</name>
    <dbReference type="NCBI Taxonomy" id="303405"/>
    <lineage>
        <taxon>Eukaryota</taxon>
        <taxon>Sar</taxon>
        <taxon>Stramenopiles</taxon>
        <taxon>Ochrophyta</taxon>
        <taxon>Bacillariophyta</taxon>
        <taxon>Bacillariophyceae</taxon>
        <taxon>Bacillariophycidae</taxon>
        <taxon>Bacillariales</taxon>
        <taxon>Bacillariaceae</taxon>
        <taxon>Nitzschia</taxon>
    </lineage>
</organism>
<keyword evidence="2" id="KW-0812">Transmembrane</keyword>
<feature type="region of interest" description="Disordered" evidence="1">
    <location>
        <begin position="129"/>
        <end position="165"/>
    </location>
</feature>
<evidence type="ECO:0000256" key="2">
    <source>
        <dbReference type="SAM" id="Phobius"/>
    </source>
</evidence>
<sequence length="165" mass="18908">MTLFIVEEEVAGYLPDEFSGLQQNAIWQERTIMLTWMLLLIGYILSLAPILFVSFFFWILAVEWSLDSALHFSMESFDHGDEEEEEHVEGEFCYLMDRLQSPIKPTPSQSRGILGVLLDSLGLLRFSSKQSTDSGIPEQRNESNGLDEPHVHHHDMPPLVNADWN</sequence>
<comment type="caution">
    <text evidence="3">The sequence shown here is derived from an EMBL/GenBank/DDBJ whole genome shotgun (WGS) entry which is preliminary data.</text>
</comment>
<keyword evidence="2" id="KW-1133">Transmembrane helix</keyword>
<dbReference type="AlphaFoldDB" id="A0A9K3PNF2"/>
<evidence type="ECO:0000313" key="4">
    <source>
        <dbReference type="Proteomes" id="UP000693970"/>
    </source>
</evidence>
<feature type="transmembrane region" description="Helical" evidence="2">
    <location>
        <begin position="36"/>
        <end position="61"/>
    </location>
</feature>
<proteinExistence type="predicted"/>
<evidence type="ECO:0000313" key="3">
    <source>
        <dbReference type="EMBL" id="KAG7351419.1"/>
    </source>
</evidence>
<dbReference type="EMBL" id="JAGRRH010000018">
    <property type="protein sequence ID" value="KAG7351419.1"/>
    <property type="molecule type" value="Genomic_DNA"/>
</dbReference>
<evidence type="ECO:0000256" key="1">
    <source>
        <dbReference type="SAM" id="MobiDB-lite"/>
    </source>
</evidence>
<reference evidence="3" key="1">
    <citation type="journal article" date="2021" name="Sci. Rep.">
        <title>Diploid genomic architecture of Nitzschia inconspicua, an elite biomass production diatom.</title>
        <authorList>
            <person name="Oliver A."/>
            <person name="Podell S."/>
            <person name="Pinowska A."/>
            <person name="Traller J.C."/>
            <person name="Smith S.R."/>
            <person name="McClure R."/>
            <person name="Beliaev A."/>
            <person name="Bohutskyi P."/>
            <person name="Hill E.A."/>
            <person name="Rabines A."/>
            <person name="Zheng H."/>
            <person name="Allen L.Z."/>
            <person name="Kuo A."/>
            <person name="Grigoriev I.V."/>
            <person name="Allen A.E."/>
            <person name="Hazlebeck D."/>
            <person name="Allen E.E."/>
        </authorList>
    </citation>
    <scope>NUCLEOTIDE SEQUENCE</scope>
    <source>
        <strain evidence="3">Hildebrandi</strain>
    </source>
</reference>
<keyword evidence="4" id="KW-1185">Reference proteome</keyword>
<dbReference type="Proteomes" id="UP000693970">
    <property type="component" value="Unassembled WGS sequence"/>
</dbReference>